<keyword evidence="3 7" id="KW-0223">Dioxygenase</keyword>
<sequence length="175" mass="19453">MRNSSPTVGRGRRLSLAELRDVVEHYADDVRAGRYVAEFETDQRWHVRIHQDDDVDVWLISWTTEQGTELHDHGDSSGAFAVVEGVLNEYVWSDAADGAGLLVNNVREEGDVVAFGPAYVHDVRNHREAPAVSVHAYSPPIRLMRYYDAVASTIRHTGSSWTDDPEAPAPRSAAS</sequence>
<evidence type="ECO:0000256" key="1">
    <source>
        <dbReference type="ARBA" id="ARBA00006622"/>
    </source>
</evidence>
<comment type="similarity">
    <text evidence="1">Belongs to the cysteine dioxygenase family.</text>
</comment>
<evidence type="ECO:0000313" key="7">
    <source>
        <dbReference type="EMBL" id="RNM11690.1"/>
    </source>
</evidence>
<dbReference type="SUPFAM" id="SSF51182">
    <property type="entry name" value="RmlC-like cupins"/>
    <property type="match status" value="1"/>
</dbReference>
<dbReference type="InterPro" id="IPR014710">
    <property type="entry name" value="RmlC-like_jellyroll"/>
</dbReference>
<keyword evidence="8" id="KW-1185">Reference proteome</keyword>
<evidence type="ECO:0000256" key="3">
    <source>
        <dbReference type="ARBA" id="ARBA00022964"/>
    </source>
</evidence>
<organism evidence="7 8">
    <name type="scientific">Nocardioides pocheonensis</name>
    <dbReference type="NCBI Taxonomy" id="661485"/>
    <lineage>
        <taxon>Bacteria</taxon>
        <taxon>Bacillati</taxon>
        <taxon>Actinomycetota</taxon>
        <taxon>Actinomycetes</taxon>
        <taxon>Propionibacteriales</taxon>
        <taxon>Nocardioidaceae</taxon>
        <taxon>Nocardioides</taxon>
    </lineage>
</organism>
<evidence type="ECO:0000256" key="6">
    <source>
        <dbReference type="PIRSR" id="PIRSR610300-51"/>
    </source>
</evidence>
<feature type="binding site" evidence="6">
    <location>
        <position position="73"/>
    </location>
    <ligand>
        <name>Fe cation</name>
        <dbReference type="ChEBI" id="CHEBI:24875"/>
        <note>catalytic</note>
    </ligand>
</feature>
<dbReference type="Proteomes" id="UP000279994">
    <property type="component" value="Unassembled WGS sequence"/>
</dbReference>
<reference evidence="7 8" key="1">
    <citation type="submission" date="2018-11" db="EMBL/GenBank/DDBJ databases">
        <authorList>
            <person name="Li F."/>
        </authorList>
    </citation>
    <scope>NUCLEOTIDE SEQUENCE [LARGE SCALE GENOMIC DNA]</scope>
    <source>
        <strain evidence="7 8">Gsoil 818</strain>
    </source>
</reference>
<dbReference type="Pfam" id="PF05995">
    <property type="entry name" value="CDO_I"/>
    <property type="match status" value="1"/>
</dbReference>
<dbReference type="GO" id="GO:0016702">
    <property type="term" value="F:oxidoreductase activity, acting on single donors with incorporation of molecular oxygen, incorporation of two atoms of oxygen"/>
    <property type="evidence" value="ECO:0007669"/>
    <property type="project" value="InterPro"/>
</dbReference>
<proteinExistence type="inferred from homology"/>
<accession>A0A3N0GI23</accession>
<gene>
    <name evidence="7" type="ORF">EFL26_21250</name>
</gene>
<dbReference type="Gene3D" id="2.60.120.10">
    <property type="entry name" value="Jelly Rolls"/>
    <property type="match status" value="1"/>
</dbReference>
<comment type="caution">
    <text evidence="7">The sequence shown here is derived from an EMBL/GenBank/DDBJ whole genome shotgun (WGS) entry which is preliminary data.</text>
</comment>
<keyword evidence="5 6" id="KW-0408">Iron</keyword>
<feature type="binding site" evidence="6">
    <location>
        <position position="121"/>
    </location>
    <ligand>
        <name>Fe cation</name>
        <dbReference type="ChEBI" id="CHEBI:24875"/>
        <note>catalytic</note>
    </ligand>
</feature>
<dbReference type="OrthoDB" id="4217976at2"/>
<name>A0A3N0GI23_9ACTN</name>
<keyword evidence="4" id="KW-0560">Oxidoreductase</keyword>
<dbReference type="GO" id="GO:0008198">
    <property type="term" value="F:ferrous iron binding"/>
    <property type="evidence" value="ECO:0007669"/>
    <property type="project" value="TreeGrafter"/>
</dbReference>
<evidence type="ECO:0000256" key="2">
    <source>
        <dbReference type="ARBA" id="ARBA00022723"/>
    </source>
</evidence>
<dbReference type="AlphaFoldDB" id="A0A3N0GI23"/>
<dbReference type="InterPro" id="IPR010300">
    <property type="entry name" value="CDO_1"/>
</dbReference>
<evidence type="ECO:0000256" key="4">
    <source>
        <dbReference type="ARBA" id="ARBA00023002"/>
    </source>
</evidence>
<dbReference type="RefSeq" id="WP_123224920.1">
    <property type="nucleotide sequence ID" value="NZ_RJSF01000047.1"/>
</dbReference>
<evidence type="ECO:0000313" key="8">
    <source>
        <dbReference type="Proteomes" id="UP000279994"/>
    </source>
</evidence>
<protein>
    <submittedName>
        <fullName evidence="7">Cysteine dioxygenase</fullName>
    </submittedName>
</protein>
<feature type="binding site" evidence="6">
    <location>
        <position position="71"/>
    </location>
    <ligand>
        <name>Fe cation</name>
        <dbReference type="ChEBI" id="CHEBI:24875"/>
        <note>catalytic</note>
    </ligand>
</feature>
<evidence type="ECO:0000256" key="5">
    <source>
        <dbReference type="ARBA" id="ARBA00023004"/>
    </source>
</evidence>
<dbReference type="PANTHER" id="PTHR12918">
    <property type="entry name" value="CYSTEINE DIOXYGENASE"/>
    <property type="match status" value="1"/>
</dbReference>
<dbReference type="InterPro" id="IPR011051">
    <property type="entry name" value="RmlC_Cupin_sf"/>
</dbReference>
<dbReference type="PANTHER" id="PTHR12918:SF1">
    <property type="entry name" value="CYSTEINE DIOXYGENASE TYPE 1"/>
    <property type="match status" value="1"/>
</dbReference>
<keyword evidence="2 6" id="KW-0479">Metal-binding</keyword>
<dbReference type="CDD" id="cd10548">
    <property type="entry name" value="cupin_CDO"/>
    <property type="match status" value="1"/>
</dbReference>
<dbReference type="EMBL" id="RJSF01000047">
    <property type="protein sequence ID" value="RNM11690.1"/>
    <property type="molecule type" value="Genomic_DNA"/>
</dbReference>